<accession>A0A7W5H800</accession>
<evidence type="ECO:0000313" key="3">
    <source>
        <dbReference type="Proteomes" id="UP000536179"/>
    </source>
</evidence>
<comment type="caution">
    <text evidence="2">The sequence shown here is derived from an EMBL/GenBank/DDBJ whole genome shotgun (WGS) entry which is preliminary data.</text>
</comment>
<protein>
    <submittedName>
        <fullName evidence="2">Uncharacterized protein</fullName>
    </submittedName>
</protein>
<dbReference type="Proteomes" id="UP000536179">
    <property type="component" value="Unassembled WGS sequence"/>
</dbReference>
<keyword evidence="3" id="KW-1185">Reference proteome</keyword>
<reference evidence="2 3" key="1">
    <citation type="submission" date="2020-08" db="EMBL/GenBank/DDBJ databases">
        <title>Genomic Encyclopedia of Type Strains, Phase III (KMG-III): the genomes of soil and plant-associated and newly described type strains.</title>
        <authorList>
            <person name="Whitman W."/>
        </authorList>
    </citation>
    <scope>NUCLEOTIDE SEQUENCE [LARGE SCALE GENOMIC DNA]</scope>
    <source>
        <strain evidence="2 3">CECT 8075</strain>
    </source>
</reference>
<name>A0A7W5H800_9BACT</name>
<feature type="region of interest" description="Disordered" evidence="1">
    <location>
        <begin position="1"/>
        <end position="30"/>
    </location>
</feature>
<evidence type="ECO:0000256" key="1">
    <source>
        <dbReference type="SAM" id="MobiDB-lite"/>
    </source>
</evidence>
<dbReference type="EMBL" id="JACHXU010000016">
    <property type="protein sequence ID" value="MBB3208491.1"/>
    <property type="molecule type" value="Genomic_DNA"/>
</dbReference>
<sequence length="57" mass="6308">MQVDSMSIRADVSPKRRRGTTRGRISDGQKSLSIVSRCDLTSASGFQSDRFETRIGC</sequence>
<organism evidence="2 3">
    <name type="scientific">Aporhodopirellula rubra</name>
    <dbReference type="NCBI Taxonomy" id="980271"/>
    <lineage>
        <taxon>Bacteria</taxon>
        <taxon>Pseudomonadati</taxon>
        <taxon>Planctomycetota</taxon>
        <taxon>Planctomycetia</taxon>
        <taxon>Pirellulales</taxon>
        <taxon>Pirellulaceae</taxon>
        <taxon>Aporhodopirellula</taxon>
    </lineage>
</organism>
<gene>
    <name evidence="2" type="ORF">FHS27_004320</name>
</gene>
<proteinExistence type="predicted"/>
<dbReference type="AlphaFoldDB" id="A0A7W5H800"/>
<evidence type="ECO:0000313" key="2">
    <source>
        <dbReference type="EMBL" id="MBB3208491.1"/>
    </source>
</evidence>